<organism evidence="7 8">
    <name type="scientific">Amphibacillus indicireducens</name>
    <dbReference type="NCBI Taxonomy" id="1076330"/>
    <lineage>
        <taxon>Bacteria</taxon>
        <taxon>Bacillati</taxon>
        <taxon>Bacillota</taxon>
        <taxon>Bacilli</taxon>
        <taxon>Bacillales</taxon>
        <taxon>Bacillaceae</taxon>
        <taxon>Amphibacillus</taxon>
    </lineage>
</organism>
<gene>
    <name evidence="7" type="ORF">GCM10022410_11500</name>
</gene>
<dbReference type="InterPro" id="IPR025399">
    <property type="entry name" value="DUF4372"/>
</dbReference>
<evidence type="ECO:0000313" key="8">
    <source>
        <dbReference type="Proteomes" id="UP001501734"/>
    </source>
</evidence>
<dbReference type="InterPro" id="IPR002559">
    <property type="entry name" value="Transposase_11"/>
</dbReference>
<evidence type="ECO:0000259" key="5">
    <source>
        <dbReference type="Pfam" id="PF01609"/>
    </source>
</evidence>
<accession>A0ABP7VGH2</accession>
<name>A0ABP7VGH2_9BACI</name>
<dbReference type="Pfam" id="PF14294">
    <property type="entry name" value="DUF4372"/>
    <property type="match status" value="1"/>
</dbReference>
<keyword evidence="3" id="KW-0238">DNA-binding</keyword>
<comment type="similarity">
    <text evidence="1">Belongs to the transposase 11 family.</text>
</comment>
<protein>
    <submittedName>
        <fullName evidence="7">IS4-like element ISDha3 family transposase</fullName>
    </submittedName>
</protein>
<dbReference type="Pfam" id="PF01609">
    <property type="entry name" value="DDE_Tnp_1"/>
    <property type="match status" value="1"/>
</dbReference>
<dbReference type="Proteomes" id="UP001501734">
    <property type="component" value="Unassembled WGS sequence"/>
</dbReference>
<keyword evidence="4" id="KW-0233">DNA recombination</keyword>
<evidence type="ECO:0000256" key="2">
    <source>
        <dbReference type="ARBA" id="ARBA00022578"/>
    </source>
</evidence>
<dbReference type="InterPro" id="IPR012337">
    <property type="entry name" value="RNaseH-like_sf"/>
</dbReference>
<reference evidence="8" key="1">
    <citation type="journal article" date="2019" name="Int. J. Syst. Evol. Microbiol.">
        <title>The Global Catalogue of Microorganisms (GCM) 10K type strain sequencing project: providing services to taxonomists for standard genome sequencing and annotation.</title>
        <authorList>
            <consortium name="The Broad Institute Genomics Platform"/>
            <consortium name="The Broad Institute Genome Sequencing Center for Infectious Disease"/>
            <person name="Wu L."/>
            <person name="Ma J."/>
        </authorList>
    </citation>
    <scope>NUCLEOTIDE SEQUENCE [LARGE SCALE GENOMIC DNA]</scope>
    <source>
        <strain evidence="8">JCM 17250</strain>
    </source>
</reference>
<evidence type="ECO:0000256" key="4">
    <source>
        <dbReference type="ARBA" id="ARBA00023172"/>
    </source>
</evidence>
<dbReference type="NCBIfam" id="NF033592">
    <property type="entry name" value="transpos_IS4_1"/>
    <property type="match status" value="1"/>
</dbReference>
<dbReference type="PANTHER" id="PTHR33258:SF1">
    <property type="entry name" value="TRANSPOSASE INSL FOR INSERTION SEQUENCE ELEMENT IS186A-RELATED"/>
    <property type="match status" value="1"/>
</dbReference>
<keyword evidence="8" id="KW-1185">Reference proteome</keyword>
<dbReference type="SUPFAM" id="SSF53098">
    <property type="entry name" value="Ribonuclease H-like"/>
    <property type="match status" value="1"/>
</dbReference>
<keyword evidence="2" id="KW-0815">Transposition</keyword>
<dbReference type="EMBL" id="BAABDL010000059">
    <property type="protein sequence ID" value="GAA4066873.1"/>
    <property type="molecule type" value="Genomic_DNA"/>
</dbReference>
<evidence type="ECO:0000313" key="7">
    <source>
        <dbReference type="EMBL" id="GAA4066873.1"/>
    </source>
</evidence>
<feature type="domain" description="DUF4372" evidence="6">
    <location>
        <begin position="7"/>
        <end position="77"/>
    </location>
</feature>
<feature type="domain" description="Transposase IS4-like" evidence="5">
    <location>
        <begin position="125"/>
        <end position="336"/>
    </location>
</feature>
<comment type="caution">
    <text evidence="7">The sequence shown here is derived from an EMBL/GenBank/DDBJ whole genome shotgun (WGS) entry which is preliminary data.</text>
</comment>
<proteinExistence type="inferred from homology"/>
<evidence type="ECO:0000256" key="1">
    <source>
        <dbReference type="ARBA" id="ARBA00010075"/>
    </source>
</evidence>
<dbReference type="PANTHER" id="PTHR33258">
    <property type="entry name" value="TRANSPOSASE INSL FOR INSERTION SEQUENCE ELEMENT IS186A-RELATED"/>
    <property type="match status" value="1"/>
</dbReference>
<dbReference type="Gene3D" id="3.90.350.10">
    <property type="entry name" value="Transposase Inhibitor Protein From Tn5, Chain A, domain 1"/>
    <property type="match status" value="1"/>
</dbReference>
<dbReference type="InterPro" id="IPR047952">
    <property type="entry name" value="Transpos_IS4"/>
</dbReference>
<sequence length="417" mass="48824">MDKNTTKSTISELLKLIDEQTFLELSNVENLDKYVKKLTAYRFFQLIIIAQLNEIASLTRVSKQTKDKDDIQKQLGFESISTSQLSRKLNQLPSEMFERIFRYLTMKIQTKMSSHSPFIRDITRLNVIDSSTMSMSLNQYPWAKFRKTKAGVRLHLRVIVTKDNTIPDKAKLLPAIHSDRSQMDELIDIDPDAIYLFDRGYIDYKQFEKLCLSEVQFITRLKKNAKIEVLSEQVPDTDQLIFKDQEVYLGNPVSGTQMSQTLRLIETEDAEGNRVTILTNCFGLSAKEIGDLYRYRWKIETFFKWMKQHLKIKTFYGKGQNAVYSQIWIALITYCLSVLIQQKTGFKGRLLEVKDTLKNLLFKGYDTFVKALFRPPSRSSKGRRKYDFERDFKIIMQQYTEGEVEHLNTLDFDPLFV</sequence>
<evidence type="ECO:0000256" key="3">
    <source>
        <dbReference type="ARBA" id="ARBA00023125"/>
    </source>
</evidence>
<evidence type="ECO:0000259" key="6">
    <source>
        <dbReference type="Pfam" id="PF14294"/>
    </source>
</evidence>
<dbReference type="RefSeq" id="WP_344911246.1">
    <property type="nucleotide sequence ID" value="NZ_BAABDL010000059.1"/>
</dbReference>